<keyword evidence="3 6" id="KW-0479">Metal-binding</keyword>
<dbReference type="PRINTS" id="PR00605">
    <property type="entry name" value="CYTCHROMECIC"/>
</dbReference>
<evidence type="ECO:0000313" key="9">
    <source>
        <dbReference type="EMBL" id="GEM89054.1"/>
    </source>
</evidence>
<evidence type="ECO:0000256" key="2">
    <source>
        <dbReference type="ARBA" id="ARBA00022617"/>
    </source>
</evidence>
<name>A0A511RHB6_9DEIN</name>
<dbReference type="GO" id="GO:0005506">
    <property type="term" value="F:iron ion binding"/>
    <property type="evidence" value="ECO:0007669"/>
    <property type="project" value="InterPro"/>
</dbReference>
<dbReference type="AlphaFoldDB" id="A0A511RHB6"/>
<dbReference type="GO" id="GO:0009055">
    <property type="term" value="F:electron transfer activity"/>
    <property type="evidence" value="ECO:0007669"/>
    <property type="project" value="InterPro"/>
</dbReference>
<keyword evidence="5 6" id="KW-0408">Iron</keyword>
<dbReference type="InterPro" id="IPR036909">
    <property type="entry name" value="Cyt_c-like_dom_sf"/>
</dbReference>
<dbReference type="OrthoDB" id="7933886at2"/>
<evidence type="ECO:0000256" key="5">
    <source>
        <dbReference type="ARBA" id="ARBA00023004"/>
    </source>
</evidence>
<dbReference type="InterPro" id="IPR051459">
    <property type="entry name" value="Cytochrome_c-type_DH"/>
</dbReference>
<dbReference type="Proteomes" id="UP000321827">
    <property type="component" value="Unassembled WGS sequence"/>
</dbReference>
<keyword evidence="7" id="KW-0812">Transmembrane</keyword>
<evidence type="ECO:0000256" key="4">
    <source>
        <dbReference type="ARBA" id="ARBA00022982"/>
    </source>
</evidence>
<dbReference type="EMBL" id="BJXN01000003">
    <property type="protein sequence ID" value="GEM89054.1"/>
    <property type="molecule type" value="Genomic_DNA"/>
</dbReference>
<keyword evidence="2 6" id="KW-0349">Heme</keyword>
<keyword evidence="1" id="KW-0813">Transport</keyword>
<evidence type="ECO:0000256" key="3">
    <source>
        <dbReference type="ARBA" id="ARBA00022723"/>
    </source>
</evidence>
<keyword evidence="4" id="KW-0249">Electron transport</keyword>
<dbReference type="PROSITE" id="PS51007">
    <property type="entry name" value="CYTC"/>
    <property type="match status" value="1"/>
</dbReference>
<dbReference type="PANTHER" id="PTHR35008:SF4">
    <property type="entry name" value="BLL4482 PROTEIN"/>
    <property type="match status" value="1"/>
</dbReference>
<dbReference type="GO" id="GO:0020037">
    <property type="term" value="F:heme binding"/>
    <property type="evidence" value="ECO:0007669"/>
    <property type="project" value="InterPro"/>
</dbReference>
<comment type="caution">
    <text evidence="9">The sequence shown here is derived from an EMBL/GenBank/DDBJ whole genome shotgun (WGS) entry which is preliminary data.</text>
</comment>
<protein>
    <recommendedName>
        <fullName evidence="8">Cytochrome c domain-containing protein</fullName>
    </recommendedName>
</protein>
<keyword evidence="7" id="KW-0472">Membrane</keyword>
<feature type="transmembrane region" description="Helical" evidence="7">
    <location>
        <begin position="102"/>
        <end position="124"/>
    </location>
</feature>
<dbReference type="Pfam" id="PF13442">
    <property type="entry name" value="Cytochrome_CBB3"/>
    <property type="match status" value="2"/>
</dbReference>
<proteinExistence type="predicted"/>
<organism evidence="9 10">
    <name type="scientific">Oceanithermus desulfurans NBRC 100063</name>
    <dbReference type="NCBI Taxonomy" id="1227550"/>
    <lineage>
        <taxon>Bacteria</taxon>
        <taxon>Thermotogati</taxon>
        <taxon>Deinococcota</taxon>
        <taxon>Deinococci</taxon>
        <taxon>Thermales</taxon>
        <taxon>Thermaceae</taxon>
        <taxon>Oceanithermus</taxon>
    </lineage>
</organism>
<evidence type="ECO:0000256" key="7">
    <source>
        <dbReference type="SAM" id="Phobius"/>
    </source>
</evidence>
<dbReference type="Gene3D" id="1.10.760.10">
    <property type="entry name" value="Cytochrome c-like domain"/>
    <property type="match status" value="2"/>
</dbReference>
<sequence length="342" mass="35193">MNQNIERIEVFLDESKEPLQVLTSPPFKVTLDTRQIPDGPHTLRVVTTFKGGQVEEEIIDFEVDNLPSPFIDGLDDGQQVRGPVEFEVVTGDYAAPKTGGGLSIVGAVLSAVLVLGLVWFYFAFAPSAKEIVKETGAAPVEEAAAAAPGAGDAAAGKEVFAAQCASCHGANAEGAFGPALAGAPIVQNADQFDSIVKNGTSGGMPPFAQLSDKELADLRAYLSSLGGGAAAAPEEEAAPAPAAAAAVDPAVMSEGENLYLASCAGCHQPNGAGVATFPALAGNKNLADKDLVIDRILNGKVPMPGFAGQYDDQQIAAIATYIRNSWGNDFGPVSPDEVAAKR</sequence>
<keyword evidence="7" id="KW-1133">Transmembrane helix</keyword>
<accession>A0A511RHB6</accession>
<feature type="domain" description="Cytochrome c" evidence="8">
    <location>
        <begin position="151"/>
        <end position="326"/>
    </location>
</feature>
<dbReference type="InterPro" id="IPR008168">
    <property type="entry name" value="Cyt_C_IC"/>
</dbReference>
<dbReference type="RefSeq" id="WP_147145473.1">
    <property type="nucleotide sequence ID" value="NZ_BJXN01000003.1"/>
</dbReference>
<gene>
    <name evidence="9" type="ORF">ODE01S_04880</name>
</gene>
<dbReference type="PANTHER" id="PTHR35008">
    <property type="entry name" value="BLL4482 PROTEIN-RELATED"/>
    <property type="match status" value="1"/>
</dbReference>
<evidence type="ECO:0000313" key="10">
    <source>
        <dbReference type="Proteomes" id="UP000321827"/>
    </source>
</evidence>
<dbReference type="SUPFAM" id="SSF46626">
    <property type="entry name" value="Cytochrome c"/>
    <property type="match status" value="2"/>
</dbReference>
<evidence type="ECO:0000256" key="1">
    <source>
        <dbReference type="ARBA" id="ARBA00022448"/>
    </source>
</evidence>
<evidence type="ECO:0000259" key="8">
    <source>
        <dbReference type="PROSITE" id="PS51007"/>
    </source>
</evidence>
<dbReference type="InterPro" id="IPR009056">
    <property type="entry name" value="Cyt_c-like_dom"/>
</dbReference>
<evidence type="ECO:0000256" key="6">
    <source>
        <dbReference type="PROSITE-ProRule" id="PRU00433"/>
    </source>
</evidence>
<reference evidence="9 10" key="1">
    <citation type="submission" date="2019-07" db="EMBL/GenBank/DDBJ databases">
        <title>Whole genome shotgun sequence of Oceanithermus desulfurans NBRC 100063.</title>
        <authorList>
            <person name="Hosoyama A."/>
            <person name="Uohara A."/>
            <person name="Ohji S."/>
            <person name="Ichikawa N."/>
        </authorList>
    </citation>
    <scope>NUCLEOTIDE SEQUENCE [LARGE SCALE GENOMIC DNA]</scope>
    <source>
        <strain evidence="9 10">NBRC 100063</strain>
    </source>
</reference>